<keyword evidence="2 10" id="KW-0436">Ligase</keyword>
<feature type="domain" description="AMP-binding enzyme C-terminal" evidence="9">
    <location>
        <begin position="451"/>
        <end position="525"/>
    </location>
</feature>
<dbReference type="SUPFAM" id="SSF56801">
    <property type="entry name" value="Acetyl-CoA synthetase-like"/>
    <property type="match status" value="1"/>
</dbReference>
<dbReference type="Gene3D" id="3.30.300.30">
    <property type="match status" value="1"/>
</dbReference>
<comment type="catalytic activity">
    <reaction evidence="5">
        <text>3-(methylsulfanyl)propanoate + ATP + CoA = 3-(methylsulfanyl)propanoyl-CoA + AMP + diphosphate</text>
        <dbReference type="Rhea" id="RHEA:43052"/>
        <dbReference type="ChEBI" id="CHEBI:30616"/>
        <dbReference type="ChEBI" id="CHEBI:33019"/>
        <dbReference type="ChEBI" id="CHEBI:49016"/>
        <dbReference type="ChEBI" id="CHEBI:57287"/>
        <dbReference type="ChEBI" id="CHEBI:82815"/>
        <dbReference type="ChEBI" id="CHEBI:456215"/>
        <dbReference type="EC" id="6.2.1.44"/>
    </reaction>
    <physiologicalReaction direction="left-to-right" evidence="5">
        <dbReference type="Rhea" id="RHEA:43053"/>
    </physiologicalReaction>
</comment>
<proteinExistence type="inferred from homology"/>
<dbReference type="GO" id="GO:0016874">
    <property type="term" value="F:ligase activity"/>
    <property type="evidence" value="ECO:0007669"/>
    <property type="project" value="UniProtKB-KW"/>
</dbReference>
<evidence type="ECO:0000259" key="9">
    <source>
        <dbReference type="Pfam" id="PF13193"/>
    </source>
</evidence>
<dbReference type="RefSeq" id="WP_167712851.1">
    <property type="nucleotide sequence ID" value="NZ_BAAADY010000012.1"/>
</dbReference>
<dbReference type="EC" id="6.2.1.44" evidence="6"/>
<keyword evidence="11" id="KW-1185">Reference proteome</keyword>
<keyword evidence="3" id="KW-0276">Fatty acid metabolism</keyword>
<organism evidence="10 11">
    <name type="scientific">Sphingomonas trueperi</name>
    <dbReference type="NCBI Taxonomy" id="53317"/>
    <lineage>
        <taxon>Bacteria</taxon>
        <taxon>Pseudomonadati</taxon>
        <taxon>Pseudomonadota</taxon>
        <taxon>Alphaproteobacteria</taxon>
        <taxon>Sphingomonadales</taxon>
        <taxon>Sphingomonadaceae</taxon>
        <taxon>Sphingomonas</taxon>
    </lineage>
</organism>
<dbReference type="NCBIfam" id="NF005426">
    <property type="entry name" value="PRK07008.1"/>
    <property type="match status" value="1"/>
</dbReference>
<keyword evidence="4" id="KW-0443">Lipid metabolism</keyword>
<dbReference type="NCBIfam" id="NF004674">
    <property type="entry name" value="PRK06018.1"/>
    <property type="match status" value="1"/>
</dbReference>
<evidence type="ECO:0000256" key="1">
    <source>
        <dbReference type="ARBA" id="ARBA00006432"/>
    </source>
</evidence>
<dbReference type="Gene3D" id="3.40.50.12780">
    <property type="entry name" value="N-terminal domain of ligase-like"/>
    <property type="match status" value="1"/>
</dbReference>
<dbReference type="CDD" id="cd12119">
    <property type="entry name" value="ttLC_FACS_AlkK_like"/>
    <property type="match status" value="1"/>
</dbReference>
<evidence type="ECO:0000256" key="3">
    <source>
        <dbReference type="ARBA" id="ARBA00022832"/>
    </source>
</evidence>
<dbReference type="InterPro" id="IPR025110">
    <property type="entry name" value="AMP-bd_C"/>
</dbReference>
<dbReference type="InterPro" id="IPR020845">
    <property type="entry name" value="AMP-binding_CS"/>
</dbReference>
<dbReference type="Pfam" id="PF00501">
    <property type="entry name" value="AMP-binding"/>
    <property type="match status" value="1"/>
</dbReference>
<dbReference type="AlphaFoldDB" id="A0A7X6BCF7"/>
<sequence>MLGLMMDRPLLISQIIEHAAEYHGDNEIVSRSIEGPIHRYTYAAAARRSRQLANALGSLGVVAGDRIGTLAWNGYRHLEVYFAVSGSGAICHTLNPRLFPEQIAYIINHADDRFIFVDLNLLAILEGVQAELSGVRGIVVMTDRAHMPAATSLTNLLCYEDLIAKEDAAFDWPEFDEKTAASLCYTSGTTGDPKGVLYSHRSTILHAWAINGANAMGFTADDIVLPVVPMFHANAWGIPYAAPMVGARLVLPGSRMDGASLFELFEDEAVTFAAGVPTIWLDLLRHCEANGHRLSKLQRTLIGGAAPPRAMIERFDKEHGVRVIQGWGMTEMSPLGTITSARPGDGNLPEEQRYGLISKQGRPVFGVNLKIVNDEGVTQPRDGVAFGDLLVRGPWTAKAYFRSEETTALTHDGWFHTGDVCTIDPQGYMTITDRSKDVIKSGGEWISSIDLENTAAGHPAVEEAAVIGIPHPKWDERPLLVLVRKAGATVTREEMLTFFEGKVPKWWIPDDVIFVDELPHTATGKLLKAELRRKLHAYTPVVMG</sequence>
<dbReference type="FunFam" id="3.30.300.30:FF:000008">
    <property type="entry name" value="2,3-dihydroxybenzoate-AMP ligase"/>
    <property type="match status" value="1"/>
</dbReference>
<evidence type="ECO:0000256" key="5">
    <source>
        <dbReference type="ARBA" id="ARBA00051915"/>
    </source>
</evidence>
<dbReference type="PROSITE" id="PS00455">
    <property type="entry name" value="AMP_BINDING"/>
    <property type="match status" value="1"/>
</dbReference>
<reference evidence="10 11" key="1">
    <citation type="submission" date="2020-03" db="EMBL/GenBank/DDBJ databases">
        <title>Genomic Encyclopedia of Type Strains, Phase IV (KMG-IV): sequencing the most valuable type-strain genomes for metagenomic binning, comparative biology and taxonomic classification.</title>
        <authorList>
            <person name="Goeker M."/>
        </authorList>
    </citation>
    <scope>NUCLEOTIDE SEQUENCE [LARGE SCALE GENOMIC DNA]</scope>
    <source>
        <strain evidence="10 11">DSM 7225</strain>
    </source>
</reference>
<evidence type="ECO:0000259" key="8">
    <source>
        <dbReference type="Pfam" id="PF00501"/>
    </source>
</evidence>
<dbReference type="GO" id="GO:0006631">
    <property type="term" value="P:fatty acid metabolic process"/>
    <property type="evidence" value="ECO:0007669"/>
    <property type="project" value="UniProtKB-KW"/>
</dbReference>
<gene>
    <name evidence="10" type="ORF">GGR89_001476</name>
</gene>
<evidence type="ECO:0000256" key="7">
    <source>
        <dbReference type="ARBA" id="ARBA00067668"/>
    </source>
</evidence>
<evidence type="ECO:0000256" key="2">
    <source>
        <dbReference type="ARBA" id="ARBA00022598"/>
    </source>
</evidence>
<dbReference type="EMBL" id="JAATJB010000003">
    <property type="protein sequence ID" value="NJB97170.1"/>
    <property type="molecule type" value="Genomic_DNA"/>
</dbReference>
<dbReference type="InterPro" id="IPR045851">
    <property type="entry name" value="AMP-bd_C_sf"/>
</dbReference>
<dbReference type="InterPro" id="IPR000873">
    <property type="entry name" value="AMP-dep_synth/lig_dom"/>
</dbReference>
<comment type="similarity">
    <text evidence="1">Belongs to the ATP-dependent AMP-binding enzyme family.</text>
</comment>
<evidence type="ECO:0000313" key="10">
    <source>
        <dbReference type="EMBL" id="NJB97170.1"/>
    </source>
</evidence>
<evidence type="ECO:0000256" key="6">
    <source>
        <dbReference type="ARBA" id="ARBA00066616"/>
    </source>
</evidence>
<dbReference type="PANTHER" id="PTHR43859">
    <property type="entry name" value="ACYL-ACTIVATING ENZYME"/>
    <property type="match status" value="1"/>
</dbReference>
<evidence type="ECO:0000313" key="11">
    <source>
        <dbReference type="Proteomes" id="UP000531251"/>
    </source>
</evidence>
<dbReference type="PANTHER" id="PTHR43859:SF4">
    <property type="entry name" value="BUTANOATE--COA LIGASE AAE1-RELATED"/>
    <property type="match status" value="1"/>
</dbReference>
<accession>A0A7X6BCF7</accession>
<name>A0A7X6BCF7_9SPHN</name>
<protein>
    <recommendedName>
        <fullName evidence="7">3-methylmercaptopropionyl-CoA ligase</fullName>
        <ecNumber evidence="6">6.2.1.44</ecNumber>
    </recommendedName>
</protein>
<evidence type="ECO:0000256" key="4">
    <source>
        <dbReference type="ARBA" id="ARBA00023098"/>
    </source>
</evidence>
<feature type="domain" description="AMP-dependent synthetase/ligase" evidence="8">
    <location>
        <begin position="17"/>
        <end position="401"/>
    </location>
</feature>
<dbReference type="Proteomes" id="UP000531251">
    <property type="component" value="Unassembled WGS sequence"/>
</dbReference>
<dbReference type="Pfam" id="PF13193">
    <property type="entry name" value="AMP-binding_C"/>
    <property type="match status" value="1"/>
</dbReference>
<dbReference type="NCBIfam" id="NF004837">
    <property type="entry name" value="PRK06187.1"/>
    <property type="match status" value="1"/>
</dbReference>
<dbReference type="InterPro" id="IPR042099">
    <property type="entry name" value="ANL_N_sf"/>
</dbReference>
<comment type="caution">
    <text evidence="10">The sequence shown here is derived from an EMBL/GenBank/DDBJ whole genome shotgun (WGS) entry which is preliminary data.</text>
</comment>